<protein>
    <submittedName>
        <fullName evidence="3">Uncharacterized protein</fullName>
    </submittedName>
</protein>
<sequence length="187" mass="20561">MARGRVFHSDASGSDSHGGRGPGRRRDYPSFFVRYVWGFILCSATSTAAITSFCSFRSNPRFWTSTVATSCTVTCCARRSETGGDGAGPSRRTGGSISAIETARLLAGKLGREPIPIEVFTYTHMKDHDLNTFIDRRAVSVNENYTTARERLVYSQTDESEAESRIDEVAVFVPPPSDPKNVSLFVF</sequence>
<dbReference type="OrthoDB" id="1302510at2759"/>
<dbReference type="Proteomes" id="UP000027138">
    <property type="component" value="Unassembled WGS sequence"/>
</dbReference>
<evidence type="ECO:0000313" key="4">
    <source>
        <dbReference type="Proteomes" id="UP000027138"/>
    </source>
</evidence>
<keyword evidence="2" id="KW-1133">Transmembrane helix</keyword>
<evidence type="ECO:0000313" key="3">
    <source>
        <dbReference type="EMBL" id="KDP24875.1"/>
    </source>
</evidence>
<reference evidence="3 4" key="1">
    <citation type="journal article" date="2014" name="PLoS ONE">
        <title>Global Analysis of Gene Expression Profiles in Physic Nut (Jatropha curcas L.) Seedlings Exposed to Salt Stress.</title>
        <authorList>
            <person name="Zhang L."/>
            <person name="Zhang C."/>
            <person name="Wu P."/>
            <person name="Chen Y."/>
            <person name="Li M."/>
            <person name="Jiang H."/>
            <person name="Wu G."/>
        </authorList>
    </citation>
    <scope>NUCLEOTIDE SEQUENCE [LARGE SCALE GENOMIC DNA]</scope>
    <source>
        <strain evidence="4">cv. GZQX0401</strain>
        <tissue evidence="3">Young leaves</tissue>
    </source>
</reference>
<evidence type="ECO:0000256" key="1">
    <source>
        <dbReference type="SAM" id="MobiDB-lite"/>
    </source>
</evidence>
<gene>
    <name evidence="3" type="ORF">JCGZ_25139</name>
</gene>
<proteinExistence type="predicted"/>
<feature type="transmembrane region" description="Helical" evidence="2">
    <location>
        <begin position="35"/>
        <end position="56"/>
    </location>
</feature>
<keyword evidence="2" id="KW-0472">Membrane</keyword>
<name>A0A067JXY5_JATCU</name>
<accession>A0A067JXY5</accession>
<evidence type="ECO:0000256" key="2">
    <source>
        <dbReference type="SAM" id="Phobius"/>
    </source>
</evidence>
<organism evidence="3 4">
    <name type="scientific">Jatropha curcas</name>
    <name type="common">Barbados nut</name>
    <dbReference type="NCBI Taxonomy" id="180498"/>
    <lineage>
        <taxon>Eukaryota</taxon>
        <taxon>Viridiplantae</taxon>
        <taxon>Streptophyta</taxon>
        <taxon>Embryophyta</taxon>
        <taxon>Tracheophyta</taxon>
        <taxon>Spermatophyta</taxon>
        <taxon>Magnoliopsida</taxon>
        <taxon>eudicotyledons</taxon>
        <taxon>Gunneridae</taxon>
        <taxon>Pentapetalae</taxon>
        <taxon>rosids</taxon>
        <taxon>fabids</taxon>
        <taxon>Malpighiales</taxon>
        <taxon>Euphorbiaceae</taxon>
        <taxon>Crotonoideae</taxon>
        <taxon>Jatropheae</taxon>
        <taxon>Jatropha</taxon>
    </lineage>
</organism>
<dbReference type="AlphaFoldDB" id="A0A067JXY5"/>
<keyword evidence="4" id="KW-1185">Reference proteome</keyword>
<feature type="region of interest" description="Disordered" evidence="1">
    <location>
        <begin position="1"/>
        <end position="23"/>
    </location>
</feature>
<keyword evidence="2" id="KW-0812">Transmembrane</keyword>
<dbReference type="EMBL" id="KK915037">
    <property type="protein sequence ID" value="KDP24875.1"/>
    <property type="molecule type" value="Genomic_DNA"/>
</dbReference>